<dbReference type="GO" id="GO:0005886">
    <property type="term" value="C:plasma membrane"/>
    <property type="evidence" value="ECO:0007669"/>
    <property type="project" value="UniProtKB-SubCell"/>
</dbReference>
<gene>
    <name evidence="8" type="ORF">GKC39_07330</name>
</gene>
<feature type="transmembrane region" description="Helical" evidence="6">
    <location>
        <begin position="138"/>
        <end position="156"/>
    </location>
</feature>
<sequence>MAAVIAVFALFMFQRFHAGELVTHFIKGGNELVNVIIMLSLIWAVTAVAENLGFSKYVTSHLTSWSPHMFIAPSLFILGVVISYFIGSSWGTWGARRNAGGSVTYQLIISERNIWFASPLSDNTVLGINVAKYARSKLVPAINAAGISVVLYGAYFSDNKYFLKALSEIGITPF</sequence>
<evidence type="ECO:0000256" key="3">
    <source>
        <dbReference type="ARBA" id="ARBA00022692"/>
    </source>
</evidence>
<feature type="transmembrane region" description="Helical" evidence="6">
    <location>
        <begin position="65"/>
        <end position="86"/>
    </location>
</feature>
<evidence type="ECO:0000259" key="7">
    <source>
        <dbReference type="Pfam" id="PF03553"/>
    </source>
</evidence>
<protein>
    <submittedName>
        <fullName evidence="8">Sodium:proton antiporter</fullName>
    </submittedName>
</protein>
<accession>A0A6A8LDX2</accession>
<keyword evidence="2" id="KW-1003">Cell membrane</keyword>
<evidence type="ECO:0000256" key="6">
    <source>
        <dbReference type="SAM" id="Phobius"/>
    </source>
</evidence>
<dbReference type="PANTHER" id="PTHR43478:SF1">
    <property type="entry name" value="NA+_H+ ANTIPORTER NHAC-LIKE C-TERMINAL DOMAIN-CONTAINING PROTEIN"/>
    <property type="match status" value="1"/>
</dbReference>
<keyword evidence="3 6" id="KW-0812">Transmembrane</keyword>
<proteinExistence type="predicted"/>
<name>A0A6A8LDX2_BACVE</name>
<dbReference type="InterPro" id="IPR018461">
    <property type="entry name" value="Na/H_Antiport_NhaC-like_C"/>
</dbReference>
<dbReference type="RefSeq" id="WP_025852229.1">
    <property type="nucleotide sequence ID" value="NZ_BPWC01000002.1"/>
</dbReference>
<reference evidence="8" key="1">
    <citation type="submission" date="2019-11" db="EMBL/GenBank/DDBJ databases">
        <title>Draft Genome Sequence of Plant Growth-Promoting Rhizosphere-Associated Bacteria.</title>
        <authorList>
            <person name="Vasilyev I.Y."/>
            <person name="Radchenko V."/>
            <person name="Ilnitskaya E.V."/>
        </authorList>
    </citation>
    <scope>NUCLEOTIDE SEQUENCE</scope>
    <source>
        <strain evidence="8">VRA_517_n</strain>
    </source>
</reference>
<evidence type="ECO:0000256" key="2">
    <source>
        <dbReference type="ARBA" id="ARBA00022475"/>
    </source>
</evidence>
<dbReference type="AlphaFoldDB" id="A0A6A8LDX2"/>
<dbReference type="EMBL" id="WKKV01000003">
    <property type="protein sequence ID" value="MSE01874.1"/>
    <property type="molecule type" value="Genomic_DNA"/>
</dbReference>
<organism evidence="8">
    <name type="scientific">Bacillus velezensis</name>
    <dbReference type="NCBI Taxonomy" id="492670"/>
    <lineage>
        <taxon>Bacteria</taxon>
        <taxon>Bacillati</taxon>
        <taxon>Bacillota</taxon>
        <taxon>Bacilli</taxon>
        <taxon>Bacillales</taxon>
        <taxon>Bacillaceae</taxon>
        <taxon>Bacillus</taxon>
        <taxon>Bacillus amyloliquefaciens group</taxon>
    </lineage>
</organism>
<dbReference type="PANTHER" id="PTHR43478">
    <property type="entry name" value="NA+/H+ ANTIPORTER-RELATED"/>
    <property type="match status" value="1"/>
</dbReference>
<feature type="transmembrane region" description="Helical" evidence="6">
    <location>
        <begin position="34"/>
        <end position="53"/>
    </location>
</feature>
<evidence type="ECO:0000256" key="4">
    <source>
        <dbReference type="ARBA" id="ARBA00022989"/>
    </source>
</evidence>
<evidence type="ECO:0000256" key="1">
    <source>
        <dbReference type="ARBA" id="ARBA00004651"/>
    </source>
</evidence>
<keyword evidence="4 6" id="KW-1133">Transmembrane helix</keyword>
<evidence type="ECO:0000256" key="5">
    <source>
        <dbReference type="ARBA" id="ARBA00023136"/>
    </source>
</evidence>
<comment type="subcellular location">
    <subcellularLocation>
        <location evidence="1">Cell membrane</location>
        <topology evidence="1">Multi-pass membrane protein</topology>
    </subcellularLocation>
</comment>
<dbReference type="Pfam" id="PF03553">
    <property type="entry name" value="Na_H_antiporter"/>
    <property type="match status" value="1"/>
</dbReference>
<evidence type="ECO:0000313" key="8">
    <source>
        <dbReference type="EMBL" id="MSE01874.1"/>
    </source>
</evidence>
<feature type="domain" description="Na+/H+ antiporter NhaC-like C-terminal" evidence="7">
    <location>
        <begin position="6"/>
        <end position="96"/>
    </location>
</feature>
<comment type="caution">
    <text evidence="8">The sequence shown here is derived from an EMBL/GenBank/DDBJ whole genome shotgun (WGS) entry which is preliminary data.</text>
</comment>
<keyword evidence="5 6" id="KW-0472">Membrane</keyword>